<proteinExistence type="predicted"/>
<dbReference type="EMBL" id="AONC01000056">
    <property type="protein sequence ID" value="EXJ13824.1"/>
    <property type="molecule type" value="Genomic_DNA"/>
</dbReference>
<accession>W9V3E4</accession>
<dbReference type="Proteomes" id="UP000019460">
    <property type="component" value="Unassembled WGS sequence"/>
</dbReference>
<reference evidence="1 2" key="1">
    <citation type="submission" date="2012-11" db="EMBL/GenBank/DDBJ databases">
        <title>Genome assembly of Thiorhodococcus sp. AK35.</title>
        <authorList>
            <person name="Nupur N."/>
            <person name="Khatri I."/>
            <person name="Subramanian S."/>
            <person name="Pinnaka A."/>
        </authorList>
    </citation>
    <scope>NUCLEOTIDE SEQUENCE [LARGE SCALE GENOMIC DNA]</scope>
    <source>
        <strain evidence="1 2">AK35</strain>
    </source>
</reference>
<organism evidence="1 2">
    <name type="scientific">Imhoffiella purpurea</name>
    <dbReference type="NCBI Taxonomy" id="1249627"/>
    <lineage>
        <taxon>Bacteria</taxon>
        <taxon>Pseudomonadati</taxon>
        <taxon>Pseudomonadota</taxon>
        <taxon>Gammaproteobacteria</taxon>
        <taxon>Chromatiales</taxon>
        <taxon>Chromatiaceae</taxon>
        <taxon>Imhoffiella</taxon>
    </lineage>
</organism>
<gene>
    <name evidence="1" type="ORF">D779_3267</name>
</gene>
<dbReference type="AlphaFoldDB" id="W9V3E4"/>
<comment type="caution">
    <text evidence="1">The sequence shown here is derived from an EMBL/GenBank/DDBJ whole genome shotgun (WGS) entry which is preliminary data.</text>
</comment>
<protein>
    <submittedName>
        <fullName evidence="1">Uncharacterized protein</fullName>
    </submittedName>
</protein>
<name>W9V3E4_9GAMM</name>
<keyword evidence="2" id="KW-1185">Reference proteome</keyword>
<evidence type="ECO:0000313" key="2">
    <source>
        <dbReference type="Proteomes" id="UP000019460"/>
    </source>
</evidence>
<evidence type="ECO:0000313" key="1">
    <source>
        <dbReference type="EMBL" id="EXJ13824.1"/>
    </source>
</evidence>
<sequence length="44" mass="4808">MLALLLGIIVGVIIGWNWPQPVWAKAIQSRFVNFVSSSAGKSDH</sequence>
<dbReference type="RefSeq" id="WP_269747399.1">
    <property type="nucleotide sequence ID" value="NZ_AONC01000056.1"/>
</dbReference>